<dbReference type="KEGG" id="rli:RLO149_c004290"/>
<evidence type="ECO:0000313" key="2">
    <source>
        <dbReference type="EMBL" id="AEI92458.1"/>
    </source>
</evidence>
<gene>
    <name evidence="2" type="ordered locus">RLO149_c004290</name>
</gene>
<evidence type="ECO:0008006" key="4">
    <source>
        <dbReference type="Google" id="ProtNLM"/>
    </source>
</evidence>
<dbReference type="RefSeq" id="WP_013960399.1">
    <property type="nucleotide sequence ID" value="NC_015730.1"/>
</dbReference>
<keyword evidence="3" id="KW-1185">Reference proteome</keyword>
<dbReference type="Proteomes" id="UP000001353">
    <property type="component" value="Chromosome"/>
</dbReference>
<protein>
    <recommendedName>
        <fullName evidence="4">Lipoprotein</fullName>
    </recommendedName>
</protein>
<organism evidence="2 3">
    <name type="scientific">Roseobacter litoralis (strain ATCC 49566 / DSM 6996 / JCM 21268 / NBRC 15278 / OCh 149)</name>
    <dbReference type="NCBI Taxonomy" id="391595"/>
    <lineage>
        <taxon>Bacteria</taxon>
        <taxon>Pseudomonadati</taxon>
        <taxon>Pseudomonadota</taxon>
        <taxon>Alphaproteobacteria</taxon>
        <taxon>Rhodobacterales</taxon>
        <taxon>Roseobacteraceae</taxon>
        <taxon>Roseobacter</taxon>
    </lineage>
</organism>
<dbReference type="eggNOG" id="ENOG502ZEDN">
    <property type="taxonomic scope" value="Bacteria"/>
</dbReference>
<dbReference type="AlphaFoldDB" id="F7ZID9"/>
<accession>F7ZID9</accession>
<dbReference type="OrthoDB" id="7874348at2"/>
<name>F7ZID9_ROSLO</name>
<dbReference type="PROSITE" id="PS51257">
    <property type="entry name" value="PROKAR_LIPOPROTEIN"/>
    <property type="match status" value="1"/>
</dbReference>
<sequence>MRTLIAAFAAVATLSACQTTTNTTVTTATPNAMQLATQSDMAAITGKTLTLQPGQSIQILADGTIEGSWDGKPLAGTYVMKDGFFCRTLSQGPRGPSPEDCQLLVLEGNKVQGSRDRGNGASFTYIVS</sequence>
<feature type="signal peptide" evidence="1">
    <location>
        <begin position="1"/>
        <end position="18"/>
    </location>
</feature>
<evidence type="ECO:0000313" key="3">
    <source>
        <dbReference type="Proteomes" id="UP000001353"/>
    </source>
</evidence>
<evidence type="ECO:0000256" key="1">
    <source>
        <dbReference type="SAM" id="SignalP"/>
    </source>
</evidence>
<proteinExistence type="predicted"/>
<reference evidence="2 3" key="1">
    <citation type="journal article" date="2011" name="BMC Genomics">
        <title>Comparative genome analysis and genome-guided physiological analysis of Roseobacter litoralis.</title>
        <authorList>
            <person name="Kalhoefer D."/>
            <person name="Thole S."/>
            <person name="Voget S."/>
            <person name="Lehmann R."/>
            <person name="Liesegang H."/>
            <person name="Wollher A."/>
            <person name="Daniel R."/>
            <person name="Simon M."/>
            <person name="Brinkhoff T."/>
        </authorList>
    </citation>
    <scope>NUCLEOTIDE SEQUENCE [LARGE SCALE GENOMIC DNA]</scope>
    <source>
        <strain evidence="3">ATCC 49566 / DSM 6996 / JCM 21268 / NBRC 15278 / OCh 149</strain>
    </source>
</reference>
<dbReference type="EMBL" id="CP002623">
    <property type="protein sequence ID" value="AEI92458.1"/>
    <property type="molecule type" value="Genomic_DNA"/>
</dbReference>
<dbReference type="HOGENOM" id="CLU_1957910_0_0_5"/>
<keyword evidence="1" id="KW-0732">Signal</keyword>
<feature type="chain" id="PRO_5003373182" description="Lipoprotein" evidence="1">
    <location>
        <begin position="19"/>
        <end position="128"/>
    </location>
</feature>